<dbReference type="RefSeq" id="WP_005314331.1">
    <property type="nucleotide sequence ID" value="NZ_CP011340.1"/>
</dbReference>
<dbReference type="STRING" id="38300.SPRI_3504"/>
<sequence length="752" mass="78161">MIHARPARRRLAAAVVTVLAVTAVGASALTVPAIAVPAAEGTTGAAAASTAGVVPFPAKSTIFGATANGYLTSTEVPPMDEGGPTYTAHWVRADGSPATDIAWAARVESTGSGDIVAFGWASGGRLTDMATGTNLRSITFGEDTAYAGAAGKALFTTTLNVDGNRLLHMHTTTSGAVRMTAGLPGDATGVVVKAGTAEHALLTYSTGTGTTAKKYVAMLDLATNAVTETYELPAAAARGDLAVSATHLAWVEYDANHNVTVVAVDRATKNPQRFTVGNAWRSDVEVGLVGDWVTYGTRSGLTDLEVDPLYALTARSLKDGTTTRKLLDHTLTAASAPDGTQVVRGGTVADGEGLYRIAPGADGAAPTASLVASSGESTKVALLSTKIPAVIDLDQNRGRVPLEWTLSRYTATATVTLRHVRTGRTSVAGFIQPENAVVRYDWLGDLNNDSALSESAYNGDYTWEISAKPLNGIGPELKQTGTFKVTRKAAPHDYNDNGSPDLLLRDSAGQLTRADSYYNPWINTGQLSAAEQKVIGSGWNMHNRIEAAGNLAGDATGDIVARDTTGVLWHYLGKGDGTFATRTKIGGGWQIYNRIAAGSDLTGDGRPDLVATDAAGALWLYKATGSTSAPFAARQKIGLSGWQQFDIIEATGNIAGGSAGDLVARDKDGVLWLYQGRGDGTFAGRVKIGGGWNTYKHLVGIGDANRDGRPDLFAYGSTGTYLYKGTGSSTAPFGAREATSLPDAALTHTSVV</sequence>
<dbReference type="GO" id="GO:0007229">
    <property type="term" value="P:integrin-mediated signaling pathway"/>
    <property type="evidence" value="ECO:0007669"/>
    <property type="project" value="UniProtKB-KW"/>
</dbReference>
<dbReference type="SUPFAM" id="SSF69318">
    <property type="entry name" value="Integrin alpha N-terminal domain"/>
    <property type="match status" value="1"/>
</dbReference>
<dbReference type="EMBL" id="CP011340">
    <property type="protein sequence ID" value="ALC21810.1"/>
    <property type="molecule type" value="Genomic_DNA"/>
</dbReference>
<dbReference type="KEGG" id="spri:SPRI_3504"/>
<dbReference type="OrthoDB" id="3921761at2"/>
<proteinExistence type="predicted"/>
<dbReference type="Gene3D" id="2.115.10.10">
    <property type="entry name" value="Tachylectin 2"/>
    <property type="match status" value="1"/>
</dbReference>
<name>A0A0M4DG46_STRPR</name>
<dbReference type="Proteomes" id="UP000060513">
    <property type="component" value="Chromosome"/>
</dbReference>
<accession>A0A0M4DG46</accession>
<keyword evidence="1" id="KW-0401">Integrin</keyword>
<evidence type="ECO:0000313" key="2">
    <source>
        <dbReference type="Proteomes" id="UP000060513"/>
    </source>
</evidence>
<dbReference type="SUPFAM" id="SSF69304">
    <property type="entry name" value="Tricorn protease N-terminal domain"/>
    <property type="match status" value="1"/>
</dbReference>
<dbReference type="GeneID" id="97235463"/>
<gene>
    <name evidence="1" type="ORF">SPRI_3504</name>
</gene>
<organism evidence="1">
    <name type="scientific">Streptomyces pristinaespiralis</name>
    <dbReference type="NCBI Taxonomy" id="38300"/>
    <lineage>
        <taxon>Bacteria</taxon>
        <taxon>Bacillati</taxon>
        <taxon>Actinomycetota</taxon>
        <taxon>Actinomycetes</taxon>
        <taxon>Kitasatosporales</taxon>
        <taxon>Streptomycetaceae</taxon>
        <taxon>Streptomyces</taxon>
    </lineage>
</organism>
<dbReference type="InterPro" id="IPR028994">
    <property type="entry name" value="Integrin_alpha_N"/>
</dbReference>
<dbReference type="PATRIC" id="fig|38300.4.peg.3677"/>
<dbReference type="AlphaFoldDB" id="A0A0M4DG46"/>
<dbReference type="Pfam" id="PF13517">
    <property type="entry name" value="FG-GAP_3"/>
    <property type="match status" value="2"/>
</dbReference>
<dbReference type="OMA" id="ESTYWIN"/>
<reference evidence="1 2" key="1">
    <citation type="submission" date="2015-08" db="EMBL/GenBank/DDBJ databases">
        <title>Genome sequence of the pristinamycin over-producing bacterium Streptomyces pristinaespiralis HCCB10218.</title>
        <authorList>
            <person name="Tian J."/>
            <person name="Yang J."/>
            <person name="Li L."/>
            <person name="Ruan L."/>
            <person name="Wei W."/>
            <person name="Zheng G."/>
            <person name="Wei Z."/>
            <person name="Yang S."/>
            <person name="Ge M."/>
            <person name="Jiang W."/>
            <person name="Lu Y."/>
        </authorList>
    </citation>
    <scope>NUCLEOTIDE SEQUENCE [LARGE SCALE GENOMIC DNA]</scope>
    <source>
        <strain evidence="1 2">HCCB 10218</strain>
    </source>
</reference>
<protein>
    <submittedName>
        <fullName evidence="1">Integrin</fullName>
    </submittedName>
</protein>
<dbReference type="InterPro" id="IPR013517">
    <property type="entry name" value="FG-GAP"/>
</dbReference>
<evidence type="ECO:0000313" key="1">
    <source>
        <dbReference type="EMBL" id="ALC21810.1"/>
    </source>
</evidence>